<evidence type="ECO:0008006" key="4">
    <source>
        <dbReference type="Google" id="ProtNLM"/>
    </source>
</evidence>
<dbReference type="AlphaFoldDB" id="A0A5C7W1S9"/>
<feature type="coiled-coil region" evidence="1">
    <location>
        <begin position="86"/>
        <end position="116"/>
    </location>
</feature>
<keyword evidence="1" id="KW-0175">Coiled coil</keyword>
<comment type="caution">
    <text evidence="2">The sequence shown here is derived from an EMBL/GenBank/DDBJ whole genome shotgun (WGS) entry which is preliminary data.</text>
</comment>
<gene>
    <name evidence="2" type="ORF">E6Q69_10310</name>
</gene>
<dbReference type="EMBL" id="SSFO01000171">
    <property type="protein sequence ID" value="TXI31891.1"/>
    <property type="molecule type" value="Genomic_DNA"/>
</dbReference>
<proteinExistence type="predicted"/>
<dbReference type="Proteomes" id="UP000321110">
    <property type="component" value="Unassembled WGS sequence"/>
</dbReference>
<evidence type="ECO:0000313" key="3">
    <source>
        <dbReference type="Proteomes" id="UP000321110"/>
    </source>
</evidence>
<accession>A0A5C7W1S9</accession>
<sequence length="510" mass="57542">MELNRPTLYDIACHFCVSGITGATIPYTRLSNILESMFHRRPLTALSLSYLQQQNLNELHQLASGQITYEAFIAALDPVLVAREQAARLEHQAKVVERLAQEAELAKRKREAAEAARIARKAKYDHECEAAETARVARETEWAAQRKRNCEAAEAMYNARMSEPGSIAPTPYDIARHYRVSNPQGATTSPLSNILEALYKGRPLSEAYLNYLKIKGFSRLYALAIGQTAYESYISDLDAADAAETARLELAEAQRRRREAAEAERLARESDPAYILRKKYGIIANAQSLKPRLMYILQSLEAGNRMAADDLVWLKTEGNVYFTQELREAHYLREAEFASNEYRRTLDPWNAINASGHFRKCNQPESALELLACVPANRLKLPKLHSAMCTTRGGAMRDLGRREEALQLGKQAHELQPRNFRPCTLIGAVCMELGDYAAGNDWYAKAEERGASKEIIDTELQGIFLRADKAWRESMRASLLAKDPDRYRWVNDKKYLGGSLPISQAKPKAR</sequence>
<protein>
    <recommendedName>
        <fullName evidence="4">Tetratricopeptide repeat protein</fullName>
    </recommendedName>
</protein>
<name>A0A5C7W1S9_AQUAC</name>
<evidence type="ECO:0000256" key="1">
    <source>
        <dbReference type="SAM" id="Coils"/>
    </source>
</evidence>
<dbReference type="Gene3D" id="1.25.40.10">
    <property type="entry name" value="Tetratricopeptide repeat domain"/>
    <property type="match status" value="1"/>
</dbReference>
<dbReference type="InterPro" id="IPR011990">
    <property type="entry name" value="TPR-like_helical_dom_sf"/>
</dbReference>
<organism evidence="2 3">
    <name type="scientific">Aquipseudomonas alcaligenes</name>
    <name type="common">Pseudomonas alcaligenes</name>
    <dbReference type="NCBI Taxonomy" id="43263"/>
    <lineage>
        <taxon>Bacteria</taxon>
        <taxon>Pseudomonadati</taxon>
        <taxon>Pseudomonadota</taxon>
        <taxon>Gammaproteobacteria</taxon>
        <taxon>Pseudomonadales</taxon>
        <taxon>Pseudomonadaceae</taxon>
        <taxon>Aquipseudomonas</taxon>
    </lineage>
</organism>
<reference evidence="2 3" key="1">
    <citation type="submission" date="2018-09" db="EMBL/GenBank/DDBJ databases">
        <title>Metagenome Assembled Genomes from an Advanced Water Purification Facility.</title>
        <authorList>
            <person name="Stamps B.W."/>
            <person name="Spear J.R."/>
        </authorList>
    </citation>
    <scope>NUCLEOTIDE SEQUENCE [LARGE SCALE GENOMIC DNA]</scope>
    <source>
        <strain evidence="2">Bin_52_1</strain>
    </source>
</reference>
<evidence type="ECO:0000313" key="2">
    <source>
        <dbReference type="EMBL" id="TXI31891.1"/>
    </source>
</evidence>
<dbReference type="SUPFAM" id="SSF48452">
    <property type="entry name" value="TPR-like"/>
    <property type="match status" value="1"/>
</dbReference>